<proteinExistence type="predicted"/>
<dbReference type="EMBL" id="JANBUW010000010">
    <property type="protein sequence ID" value="KAJ2851660.1"/>
    <property type="molecule type" value="Genomic_DNA"/>
</dbReference>
<sequence length="138" mass="14925">MNCKFSLRLLLTLLLAIVWTAANPSQETSLHKRLSLDIGVSTPMFLISIPINTVVAGGNVVTGTLNVYYQASRSIKVVGNAGSRYEARISMTTFMFFAQYSVSLWGGAVVHQAQDIIYVSNVQADIISLQTSLLIAAA</sequence>
<dbReference type="Proteomes" id="UP001139887">
    <property type="component" value="Unassembled WGS sequence"/>
</dbReference>
<dbReference type="OrthoDB" id="5561957at2759"/>
<keyword evidence="3" id="KW-1185">Reference proteome</keyword>
<keyword evidence="1" id="KW-0732">Signal</keyword>
<evidence type="ECO:0000313" key="2">
    <source>
        <dbReference type="EMBL" id="KAJ2851660.1"/>
    </source>
</evidence>
<protein>
    <submittedName>
        <fullName evidence="2">Uncharacterized protein</fullName>
    </submittedName>
</protein>
<evidence type="ECO:0000313" key="3">
    <source>
        <dbReference type="Proteomes" id="UP001139887"/>
    </source>
</evidence>
<reference evidence="2" key="1">
    <citation type="submission" date="2022-07" db="EMBL/GenBank/DDBJ databases">
        <title>Phylogenomic reconstructions and comparative analyses of Kickxellomycotina fungi.</title>
        <authorList>
            <person name="Reynolds N.K."/>
            <person name="Stajich J.E."/>
            <person name="Barry K."/>
            <person name="Grigoriev I.V."/>
            <person name="Crous P."/>
            <person name="Smith M.E."/>
        </authorList>
    </citation>
    <scope>NUCLEOTIDE SEQUENCE</scope>
    <source>
        <strain evidence="2">NRRL 1566</strain>
    </source>
</reference>
<feature type="signal peptide" evidence="1">
    <location>
        <begin position="1"/>
        <end position="22"/>
    </location>
</feature>
<name>A0A9W8I9Y4_9FUNG</name>
<organism evidence="2 3">
    <name type="scientific">Coemansia brasiliensis</name>
    <dbReference type="NCBI Taxonomy" id="2650707"/>
    <lineage>
        <taxon>Eukaryota</taxon>
        <taxon>Fungi</taxon>
        <taxon>Fungi incertae sedis</taxon>
        <taxon>Zoopagomycota</taxon>
        <taxon>Kickxellomycotina</taxon>
        <taxon>Kickxellomycetes</taxon>
        <taxon>Kickxellales</taxon>
        <taxon>Kickxellaceae</taxon>
        <taxon>Coemansia</taxon>
    </lineage>
</organism>
<comment type="caution">
    <text evidence="2">The sequence shown here is derived from an EMBL/GenBank/DDBJ whole genome shotgun (WGS) entry which is preliminary data.</text>
</comment>
<gene>
    <name evidence="2" type="ORF">IWW36_000983</name>
</gene>
<feature type="chain" id="PRO_5040760772" evidence="1">
    <location>
        <begin position="23"/>
        <end position="138"/>
    </location>
</feature>
<evidence type="ECO:0000256" key="1">
    <source>
        <dbReference type="SAM" id="SignalP"/>
    </source>
</evidence>
<accession>A0A9W8I9Y4</accession>
<dbReference type="AlphaFoldDB" id="A0A9W8I9Y4"/>